<organism evidence="2 3">
    <name type="scientific">Ancylostoma duodenale</name>
    <dbReference type="NCBI Taxonomy" id="51022"/>
    <lineage>
        <taxon>Eukaryota</taxon>
        <taxon>Metazoa</taxon>
        <taxon>Ecdysozoa</taxon>
        <taxon>Nematoda</taxon>
        <taxon>Chromadorea</taxon>
        <taxon>Rhabditida</taxon>
        <taxon>Rhabditina</taxon>
        <taxon>Rhabditomorpha</taxon>
        <taxon>Strongyloidea</taxon>
        <taxon>Ancylostomatidae</taxon>
        <taxon>Ancylostomatinae</taxon>
        <taxon>Ancylostoma</taxon>
    </lineage>
</organism>
<protein>
    <submittedName>
        <fullName evidence="2">Uncharacterized protein</fullName>
    </submittedName>
</protein>
<evidence type="ECO:0000313" key="2">
    <source>
        <dbReference type="EMBL" id="KIH59568.1"/>
    </source>
</evidence>
<sequence length="79" mass="8996">MLQYRVVDKRNSFCDRQKLSVASRLGADSSNGHVLSSLSSKRMTSANTLTTRRGRRKITEEREARPPSWRSAASTEIIW</sequence>
<accession>A0A0C2CRW4</accession>
<name>A0A0C2CRW4_9BILA</name>
<dbReference type="AlphaFoldDB" id="A0A0C2CRW4"/>
<dbReference type="Proteomes" id="UP000054047">
    <property type="component" value="Unassembled WGS sequence"/>
</dbReference>
<keyword evidence="3" id="KW-1185">Reference proteome</keyword>
<dbReference type="EMBL" id="KN731826">
    <property type="protein sequence ID" value="KIH59568.1"/>
    <property type="molecule type" value="Genomic_DNA"/>
</dbReference>
<gene>
    <name evidence="2" type="ORF">ANCDUO_10194</name>
</gene>
<feature type="region of interest" description="Disordered" evidence="1">
    <location>
        <begin position="28"/>
        <end position="79"/>
    </location>
</feature>
<evidence type="ECO:0000256" key="1">
    <source>
        <dbReference type="SAM" id="MobiDB-lite"/>
    </source>
</evidence>
<feature type="compositionally biased region" description="Polar residues" evidence="1">
    <location>
        <begin position="41"/>
        <end position="51"/>
    </location>
</feature>
<proteinExistence type="predicted"/>
<evidence type="ECO:0000313" key="3">
    <source>
        <dbReference type="Proteomes" id="UP000054047"/>
    </source>
</evidence>
<reference evidence="2 3" key="1">
    <citation type="submission" date="2013-12" db="EMBL/GenBank/DDBJ databases">
        <title>Draft genome of the parsitic nematode Ancylostoma duodenale.</title>
        <authorList>
            <person name="Mitreva M."/>
        </authorList>
    </citation>
    <scope>NUCLEOTIDE SEQUENCE [LARGE SCALE GENOMIC DNA]</scope>
    <source>
        <strain evidence="2 3">Zhejiang</strain>
    </source>
</reference>